<evidence type="ECO:0000256" key="2">
    <source>
        <dbReference type="ARBA" id="ARBA00022857"/>
    </source>
</evidence>
<dbReference type="OrthoDB" id="10000533at2759"/>
<accession>A0A395HS79</accession>
<dbReference type="AlphaFoldDB" id="A0A395HS79"/>
<dbReference type="PANTHER" id="PTHR47706:SF4">
    <property type="entry name" value="NMRA-LIKE DOMAIN-CONTAINING PROTEIN"/>
    <property type="match status" value="1"/>
</dbReference>
<name>A0A395HS79_ASPHC</name>
<dbReference type="GeneID" id="37202731"/>
<dbReference type="InterPro" id="IPR051609">
    <property type="entry name" value="NmrA/Isoflavone_reductase-like"/>
</dbReference>
<dbReference type="VEuPathDB" id="FungiDB:BO97DRAFT_444307"/>
<proteinExistence type="inferred from homology"/>
<comment type="similarity">
    <text evidence="1">Belongs to the NmrA-type oxidoreductase family. Isoflavone reductase subfamily.</text>
</comment>
<dbReference type="PANTHER" id="PTHR47706">
    <property type="entry name" value="NMRA-LIKE FAMILY PROTEIN"/>
    <property type="match status" value="1"/>
</dbReference>
<sequence length="291" mass="32979">MRTKAVAVEIQVLLPLIFPFGSQFTFTQASPSHTMVYVAVAGGHGGVGRTTLEVLQESSDHKTFVLSRKSGSKDGRTIQVDYTDAEQLVSVLEAHAIHTVLSQLEDYFKAIEVLRQSDLQWTVFLNGIFLDYFGPSTLRFYLKPNVFVMDRKNKVAGIPGDGEAKVTFTYTFDLALYVVAMLDVEDWPEESRVIGDTVTWNVFVRLAEEICRCHFEVHYDSVEKLKRFEITELPGHQALYQHLPKRAFQWFMSIFELYTLDGSSCATTQGSLNERFPDIQPLTAALVVKYK</sequence>
<dbReference type="RefSeq" id="XP_025549965.1">
    <property type="nucleotide sequence ID" value="XM_025698442.1"/>
</dbReference>
<evidence type="ECO:0000256" key="3">
    <source>
        <dbReference type="ARBA" id="ARBA00023002"/>
    </source>
</evidence>
<organism evidence="4 5">
    <name type="scientific">Aspergillus homomorphus (strain CBS 101889)</name>
    <dbReference type="NCBI Taxonomy" id="1450537"/>
    <lineage>
        <taxon>Eukaryota</taxon>
        <taxon>Fungi</taxon>
        <taxon>Dikarya</taxon>
        <taxon>Ascomycota</taxon>
        <taxon>Pezizomycotina</taxon>
        <taxon>Eurotiomycetes</taxon>
        <taxon>Eurotiomycetidae</taxon>
        <taxon>Eurotiales</taxon>
        <taxon>Aspergillaceae</taxon>
        <taxon>Aspergillus</taxon>
        <taxon>Aspergillus subgen. Circumdati</taxon>
    </lineage>
</organism>
<dbReference type="GO" id="GO:0016491">
    <property type="term" value="F:oxidoreductase activity"/>
    <property type="evidence" value="ECO:0007669"/>
    <property type="project" value="UniProtKB-KW"/>
</dbReference>
<keyword evidence="3" id="KW-0560">Oxidoreductase</keyword>
<dbReference type="STRING" id="1450537.A0A395HS79"/>
<evidence type="ECO:0000313" key="5">
    <source>
        <dbReference type="Proteomes" id="UP000248961"/>
    </source>
</evidence>
<gene>
    <name evidence="4" type="ORF">BO97DRAFT_444307</name>
</gene>
<keyword evidence="2" id="KW-0521">NADP</keyword>
<dbReference type="Gene3D" id="3.40.50.720">
    <property type="entry name" value="NAD(P)-binding Rossmann-like Domain"/>
    <property type="match status" value="2"/>
</dbReference>
<dbReference type="SUPFAM" id="SSF51735">
    <property type="entry name" value="NAD(P)-binding Rossmann-fold domains"/>
    <property type="match status" value="1"/>
</dbReference>
<evidence type="ECO:0000313" key="4">
    <source>
        <dbReference type="EMBL" id="RAL10811.1"/>
    </source>
</evidence>
<dbReference type="Proteomes" id="UP000248961">
    <property type="component" value="Unassembled WGS sequence"/>
</dbReference>
<reference evidence="4 5" key="1">
    <citation type="submission" date="2018-02" db="EMBL/GenBank/DDBJ databases">
        <title>The genomes of Aspergillus section Nigri reveals drivers in fungal speciation.</title>
        <authorList>
            <consortium name="DOE Joint Genome Institute"/>
            <person name="Vesth T.C."/>
            <person name="Nybo J."/>
            <person name="Theobald S."/>
            <person name="Brandl J."/>
            <person name="Frisvad J.C."/>
            <person name="Nielsen K.F."/>
            <person name="Lyhne E.K."/>
            <person name="Kogle M.E."/>
            <person name="Kuo A."/>
            <person name="Riley R."/>
            <person name="Clum A."/>
            <person name="Nolan M."/>
            <person name="Lipzen A."/>
            <person name="Salamov A."/>
            <person name="Henrissat B."/>
            <person name="Wiebenga A."/>
            <person name="De vries R.P."/>
            <person name="Grigoriev I.V."/>
            <person name="Mortensen U.H."/>
            <person name="Andersen M.R."/>
            <person name="Baker S.E."/>
        </authorList>
    </citation>
    <scope>NUCLEOTIDE SEQUENCE [LARGE SCALE GENOMIC DNA]</scope>
    <source>
        <strain evidence="4 5">CBS 101889</strain>
    </source>
</reference>
<protein>
    <submittedName>
        <fullName evidence="4">NAD(P)-binding protein</fullName>
    </submittedName>
</protein>
<keyword evidence="5" id="KW-1185">Reference proteome</keyword>
<evidence type="ECO:0000256" key="1">
    <source>
        <dbReference type="ARBA" id="ARBA00005725"/>
    </source>
</evidence>
<dbReference type="InterPro" id="IPR036291">
    <property type="entry name" value="NAD(P)-bd_dom_sf"/>
</dbReference>
<dbReference type="EMBL" id="KZ824292">
    <property type="protein sequence ID" value="RAL10811.1"/>
    <property type="molecule type" value="Genomic_DNA"/>
</dbReference>